<evidence type="ECO:0000256" key="4">
    <source>
        <dbReference type="ARBA" id="ARBA00044881"/>
    </source>
</evidence>
<comment type="catalytic activity">
    <reaction evidence="9">
        <text>L-arginyl-L-alpha-amino acid(out) = L-arginyl-L-alpha-amino acid(in)</text>
        <dbReference type="Rhea" id="RHEA:79371"/>
        <dbReference type="ChEBI" id="CHEBI:84315"/>
    </reaction>
</comment>
<keyword evidence="23" id="KW-1185">Reference proteome</keyword>
<feature type="compositionally biased region" description="Polar residues" evidence="19">
    <location>
        <begin position="1"/>
        <end position="19"/>
    </location>
</feature>
<proteinExistence type="predicted"/>
<gene>
    <name evidence="22" type="ORF">AOQ84DRAFT_386189</name>
</gene>
<evidence type="ECO:0000256" key="12">
    <source>
        <dbReference type="ARBA" id="ARBA00044912"/>
    </source>
</evidence>
<comment type="catalytic activity">
    <reaction evidence="13">
        <text>L-alanyl-L-lysine(out) = L-alanyl-L-lysine(in)</text>
        <dbReference type="Rhea" id="RHEA:79415"/>
        <dbReference type="ChEBI" id="CHEBI:192470"/>
    </reaction>
</comment>
<evidence type="ECO:0000256" key="10">
    <source>
        <dbReference type="ARBA" id="ARBA00044900"/>
    </source>
</evidence>
<evidence type="ECO:0000256" key="13">
    <source>
        <dbReference type="ARBA" id="ARBA00044919"/>
    </source>
</evidence>
<evidence type="ECO:0000256" key="15">
    <source>
        <dbReference type="ARBA" id="ARBA00044985"/>
    </source>
</evidence>
<evidence type="ECO:0000256" key="7">
    <source>
        <dbReference type="ARBA" id="ARBA00044893"/>
    </source>
</evidence>
<evidence type="ECO:0000256" key="16">
    <source>
        <dbReference type="ARBA" id="ARBA00045018"/>
    </source>
</evidence>
<dbReference type="GO" id="GO:0016020">
    <property type="term" value="C:membrane"/>
    <property type="evidence" value="ECO:0007669"/>
    <property type="project" value="UniProtKB-SubCell"/>
</dbReference>
<evidence type="ECO:0000256" key="19">
    <source>
        <dbReference type="SAM" id="MobiDB-lite"/>
    </source>
</evidence>
<evidence type="ECO:0000259" key="21">
    <source>
        <dbReference type="PROSITE" id="PS50850"/>
    </source>
</evidence>
<feature type="transmembrane region" description="Helical" evidence="20">
    <location>
        <begin position="365"/>
        <end position="384"/>
    </location>
</feature>
<feature type="transmembrane region" description="Helical" evidence="20">
    <location>
        <begin position="270"/>
        <end position="292"/>
    </location>
</feature>
<evidence type="ECO:0000256" key="17">
    <source>
        <dbReference type="ARBA" id="ARBA00045709"/>
    </source>
</evidence>
<sequence>MIFYSTSDKNAERPTSGQKNAFAVTTAKESGSASSVGQGHPKQVPVPLTWKLASILLVSAIGFGSQWSSGITGAMKSTLKKELKINNTQFALIEASEDFMVTLLMLISGIVTDRIGGAGAILYGNAIYSVGSIMVAAAAQIRSYKFFVSGRVILALGDIATQVAQYKIFSSWFPPNNGFASTLGLELGIGKIGAFVGKSSANIIAKNTGNFAWVFWVAVFMNIFTNIMTGIFYWFTRVANRKFCSIDDPATGEKLAEKNKKFELRKVLELPWVFWCIQAFSLLETSTAIVFLQNATELAEQRFGTDSVTAGWYSATLQYAGFFIVPCLGVFIDVFGNRISLLTFCGVGVFISMCLVNWARTTSGTAAAFGIYAFAYSFGPTTIIDSIRTSMWHSSVFGSAYALKITMNNAMNIIVRVITGVIQDRDNDSYDNVTIVYMVLAAGSVLVSMMLVMLSWKSVDLGNLQWTRKKRIARGEFINERKRAFYEENGARNKLISMACFASLAALVLGSWVAYFWGVATGNND</sequence>
<evidence type="ECO:0000256" key="14">
    <source>
        <dbReference type="ARBA" id="ARBA00044924"/>
    </source>
</evidence>
<comment type="catalytic activity">
    <reaction evidence="6">
        <text>L-lysyl-L-alpha-amino acid(out) = L-lysyl-L-alpha-amino acid(in)</text>
        <dbReference type="Rhea" id="RHEA:79387"/>
        <dbReference type="ChEBI" id="CHEBI:229965"/>
    </reaction>
</comment>
<evidence type="ECO:0000256" key="11">
    <source>
        <dbReference type="ARBA" id="ARBA00044903"/>
    </source>
</evidence>
<dbReference type="InterPro" id="IPR020846">
    <property type="entry name" value="MFS_dom"/>
</dbReference>
<evidence type="ECO:0000256" key="8">
    <source>
        <dbReference type="ARBA" id="ARBA00044898"/>
    </source>
</evidence>
<dbReference type="EMBL" id="KV748888">
    <property type="protein sequence ID" value="OCL12348.1"/>
    <property type="molecule type" value="Genomic_DNA"/>
</dbReference>
<keyword evidence="20" id="KW-0812">Transmembrane</keyword>
<evidence type="ECO:0000256" key="1">
    <source>
        <dbReference type="ARBA" id="ARBA00004141"/>
    </source>
</evidence>
<evidence type="ECO:0000256" key="6">
    <source>
        <dbReference type="ARBA" id="ARBA00044891"/>
    </source>
</evidence>
<reference evidence="22 23" key="1">
    <citation type="journal article" date="2016" name="Nat. Commun.">
        <title>Ectomycorrhizal ecology is imprinted in the genome of the dominant symbiotic fungus Cenococcum geophilum.</title>
        <authorList>
            <consortium name="DOE Joint Genome Institute"/>
            <person name="Peter M."/>
            <person name="Kohler A."/>
            <person name="Ohm R.A."/>
            <person name="Kuo A."/>
            <person name="Krutzmann J."/>
            <person name="Morin E."/>
            <person name="Arend M."/>
            <person name="Barry K.W."/>
            <person name="Binder M."/>
            <person name="Choi C."/>
            <person name="Clum A."/>
            <person name="Copeland A."/>
            <person name="Grisel N."/>
            <person name="Haridas S."/>
            <person name="Kipfer T."/>
            <person name="LaButti K."/>
            <person name="Lindquist E."/>
            <person name="Lipzen A."/>
            <person name="Maire R."/>
            <person name="Meier B."/>
            <person name="Mihaltcheva S."/>
            <person name="Molinier V."/>
            <person name="Murat C."/>
            <person name="Poggeler S."/>
            <person name="Quandt C.A."/>
            <person name="Sperisen C."/>
            <person name="Tritt A."/>
            <person name="Tisserant E."/>
            <person name="Crous P.W."/>
            <person name="Henrissat B."/>
            <person name="Nehls U."/>
            <person name="Egli S."/>
            <person name="Spatafora J.W."/>
            <person name="Grigoriev I.V."/>
            <person name="Martin F.M."/>
        </authorList>
    </citation>
    <scope>NUCLEOTIDE SEQUENCE [LARGE SCALE GENOMIC DNA]</scope>
    <source>
        <strain evidence="22 23">CBS 207.34</strain>
    </source>
</reference>
<comment type="catalytic activity">
    <reaction evidence="7">
        <text>L-alpha-aminoacyl-L-lysine(out) = L-alpha-aminoacyl-L-lysine(in)</text>
        <dbReference type="Rhea" id="RHEA:79383"/>
        <dbReference type="ChEBI" id="CHEBI:229966"/>
    </reaction>
</comment>
<evidence type="ECO:0000313" key="22">
    <source>
        <dbReference type="EMBL" id="OCL12348.1"/>
    </source>
</evidence>
<name>A0A8E2JWR3_9PEZI</name>
<feature type="transmembrane region" description="Helical" evidence="20">
    <location>
        <begin position="48"/>
        <end position="69"/>
    </location>
</feature>
<feature type="transmembrane region" description="Helical" evidence="20">
    <location>
        <begin position="495"/>
        <end position="517"/>
    </location>
</feature>
<comment type="catalytic activity">
    <reaction evidence="8">
        <text>L-aspartyl-L-lysine(out) = L-aspartyl-L-lysine(in)</text>
        <dbReference type="Rhea" id="RHEA:79411"/>
        <dbReference type="ChEBI" id="CHEBI:229953"/>
    </reaction>
</comment>
<dbReference type="GO" id="GO:0022857">
    <property type="term" value="F:transmembrane transporter activity"/>
    <property type="evidence" value="ECO:0007669"/>
    <property type="project" value="InterPro"/>
</dbReference>
<organism evidence="22 23">
    <name type="scientific">Glonium stellatum</name>
    <dbReference type="NCBI Taxonomy" id="574774"/>
    <lineage>
        <taxon>Eukaryota</taxon>
        <taxon>Fungi</taxon>
        <taxon>Dikarya</taxon>
        <taxon>Ascomycota</taxon>
        <taxon>Pezizomycotina</taxon>
        <taxon>Dothideomycetes</taxon>
        <taxon>Pleosporomycetidae</taxon>
        <taxon>Gloniales</taxon>
        <taxon>Gloniaceae</taxon>
        <taxon>Glonium</taxon>
    </lineage>
</organism>
<evidence type="ECO:0000256" key="2">
    <source>
        <dbReference type="ARBA" id="ARBA00044876"/>
    </source>
</evidence>
<accession>A0A8E2JWR3</accession>
<comment type="subcellular location">
    <subcellularLocation>
        <location evidence="1">Membrane</location>
        <topology evidence="1">Multi-pass membrane protein</topology>
    </subcellularLocation>
</comment>
<feature type="transmembrane region" description="Helical" evidence="20">
    <location>
        <begin position="117"/>
        <end position="139"/>
    </location>
</feature>
<feature type="domain" description="Major facilitator superfamily (MFS) profile" evidence="21">
    <location>
        <begin position="54"/>
        <end position="459"/>
    </location>
</feature>
<comment type="catalytic activity">
    <reaction evidence="11">
        <text>L-arginyl-glycine(out) = L-arginyl-glycine(in)</text>
        <dbReference type="Rhea" id="RHEA:79391"/>
        <dbReference type="ChEBI" id="CHEBI:229955"/>
    </reaction>
</comment>
<evidence type="ECO:0000256" key="20">
    <source>
        <dbReference type="SAM" id="Phobius"/>
    </source>
</evidence>
<comment type="catalytic activity">
    <reaction evidence="2">
        <text>L-lysyl-L-alanine(out) = L-lysyl-L-alanine(in)</text>
        <dbReference type="Rhea" id="RHEA:79399"/>
        <dbReference type="ChEBI" id="CHEBI:229954"/>
    </reaction>
</comment>
<evidence type="ECO:0000256" key="3">
    <source>
        <dbReference type="ARBA" id="ARBA00044878"/>
    </source>
</evidence>
<dbReference type="SUPFAM" id="SSF103473">
    <property type="entry name" value="MFS general substrate transporter"/>
    <property type="match status" value="1"/>
</dbReference>
<comment type="catalytic activity">
    <reaction evidence="14">
        <text>L-lysyl-glycine(out) = L-lysyl-glycine(in)</text>
        <dbReference type="Rhea" id="RHEA:79407"/>
        <dbReference type="ChEBI" id="CHEBI:191202"/>
    </reaction>
</comment>
<feature type="transmembrane region" description="Helical" evidence="20">
    <location>
        <begin position="90"/>
        <end position="111"/>
    </location>
</feature>
<feature type="transmembrane region" description="Helical" evidence="20">
    <location>
        <begin position="396"/>
        <end position="415"/>
    </location>
</feature>
<evidence type="ECO:0000313" key="23">
    <source>
        <dbReference type="Proteomes" id="UP000250140"/>
    </source>
</evidence>
<dbReference type="OrthoDB" id="424834at2759"/>
<feature type="region of interest" description="Disordered" evidence="19">
    <location>
        <begin position="1"/>
        <end position="20"/>
    </location>
</feature>
<feature type="transmembrane region" description="Helical" evidence="20">
    <location>
        <begin position="312"/>
        <end position="332"/>
    </location>
</feature>
<feature type="transmembrane region" description="Helical" evidence="20">
    <location>
        <begin position="213"/>
        <end position="235"/>
    </location>
</feature>
<dbReference type="Pfam" id="PF07690">
    <property type="entry name" value="MFS_1"/>
    <property type="match status" value="1"/>
</dbReference>
<evidence type="ECO:0000256" key="18">
    <source>
        <dbReference type="ARBA" id="ARBA00046376"/>
    </source>
</evidence>
<comment type="catalytic activity">
    <reaction evidence="4">
        <text>L-alpha-aminoacyl-L-arginine(out) = L-alpha-aminoacyl-L-arginine(in)</text>
        <dbReference type="Rhea" id="RHEA:79367"/>
        <dbReference type="ChEBI" id="CHEBI:229968"/>
    </reaction>
</comment>
<comment type="catalytic activity">
    <reaction evidence="12">
        <text>L-histidyl-L-alpha-amino acid(out) = L-histidyl-L-alpha-amino acid(in)</text>
        <dbReference type="Rhea" id="RHEA:79379"/>
        <dbReference type="ChEBI" id="CHEBI:229964"/>
    </reaction>
</comment>
<dbReference type="InterPro" id="IPR052187">
    <property type="entry name" value="MFSD1"/>
</dbReference>
<comment type="catalytic activity">
    <reaction evidence="10">
        <text>L-lysyl-L-lysine(out) = L-lysyl-L-lysine(in)</text>
        <dbReference type="Rhea" id="RHEA:79403"/>
        <dbReference type="ChEBI" id="CHEBI:229956"/>
    </reaction>
</comment>
<comment type="function">
    <text evidence="17">Lysosomal dipeptide uniporter that selectively exports lysine, arginine or histidine-containing dipeptides with a net positive charge from the lysosome lumen into the cytosol. Could play a role in a specific type of protein O-glycosylation indirectly regulating macrophages migration and tissue invasion. Also essential for liver homeostasis.</text>
</comment>
<dbReference type="Proteomes" id="UP000250140">
    <property type="component" value="Unassembled WGS sequence"/>
</dbReference>
<feature type="transmembrane region" description="Helical" evidence="20">
    <location>
        <begin position="339"/>
        <end position="359"/>
    </location>
</feature>
<dbReference type="PANTHER" id="PTHR23512">
    <property type="entry name" value="MAJOR FACILITATOR SUPERFAMILY DOMAIN-CONTAINING PROTEIN 1"/>
    <property type="match status" value="1"/>
</dbReference>
<dbReference type="InterPro" id="IPR011701">
    <property type="entry name" value="MFS"/>
</dbReference>
<comment type="catalytic activity">
    <reaction evidence="3">
        <text>L-histidyl-glycine(out) = L-histidyl-glycine(in)</text>
        <dbReference type="Rhea" id="RHEA:79395"/>
        <dbReference type="ChEBI" id="CHEBI:229957"/>
    </reaction>
</comment>
<dbReference type="PANTHER" id="PTHR23512:SF12">
    <property type="entry name" value="TRANSPORTER, PUTATIVE (AFU_ORTHOLOGUE AFUA_4G00260)-RELATED"/>
    <property type="match status" value="1"/>
</dbReference>
<evidence type="ECO:0000256" key="9">
    <source>
        <dbReference type="ARBA" id="ARBA00044899"/>
    </source>
</evidence>
<comment type="catalytic activity">
    <reaction evidence="5">
        <text>L-alpha-aminoacyl-L-histidine(out) = L-alpha-aminoacyl-L-histidine(in)</text>
        <dbReference type="Rhea" id="RHEA:79375"/>
        <dbReference type="ChEBI" id="CHEBI:229967"/>
    </reaction>
</comment>
<protein>
    <recommendedName>
        <fullName evidence="15">Lysosomal dipeptide transporter MFSD1</fullName>
    </recommendedName>
    <alternativeName>
        <fullName evidence="16">Major facilitator superfamily domain-containing protein 1</fullName>
    </alternativeName>
</protein>
<dbReference type="AlphaFoldDB" id="A0A8E2JWR3"/>
<dbReference type="InterPro" id="IPR036259">
    <property type="entry name" value="MFS_trans_sf"/>
</dbReference>
<dbReference type="PROSITE" id="PS50850">
    <property type="entry name" value="MFS"/>
    <property type="match status" value="1"/>
</dbReference>
<evidence type="ECO:0000256" key="5">
    <source>
        <dbReference type="ARBA" id="ARBA00044884"/>
    </source>
</evidence>
<keyword evidence="20" id="KW-1133">Transmembrane helix</keyword>
<comment type="subunit">
    <text evidence="18">Homodimer. Interacts with lysosomal protein GLMP (via lumenal domain); the interaction starts while both proteins are still in the endoplasmic reticulum and is required for stabilization of MFSD1 in lysosomes but has no direct effect on its targeting to lysosomes or transporter activity.</text>
</comment>
<dbReference type="Gene3D" id="1.20.1250.20">
    <property type="entry name" value="MFS general substrate transporter like domains"/>
    <property type="match status" value="2"/>
</dbReference>
<keyword evidence="20" id="KW-0472">Membrane</keyword>
<feature type="transmembrane region" description="Helical" evidence="20">
    <location>
        <begin position="435"/>
        <end position="456"/>
    </location>
</feature>